<proteinExistence type="predicted"/>
<accession>A0ABW1SKD1</accession>
<sequence>MKSHQEILVWLSGLRENGRRWHWLVVMSLSFALLIGGLGWQAQASAFQNNRSSKTELFDSRTGAMLAIATNHDANANKINQLSLGFLAAGGVVGSYCWYLAKHRQR</sequence>
<feature type="transmembrane region" description="Helical" evidence="1">
    <location>
        <begin position="21"/>
        <end position="42"/>
    </location>
</feature>
<keyword evidence="1" id="KW-0812">Transmembrane</keyword>
<evidence type="ECO:0000313" key="2">
    <source>
        <dbReference type="EMBL" id="MFC6201694.1"/>
    </source>
</evidence>
<keyword evidence="3" id="KW-1185">Reference proteome</keyword>
<comment type="caution">
    <text evidence="2">The sequence shown here is derived from an EMBL/GenBank/DDBJ whole genome shotgun (WGS) entry which is preliminary data.</text>
</comment>
<keyword evidence="1" id="KW-0472">Membrane</keyword>
<name>A0ABW1SKD1_9LACO</name>
<dbReference type="EMBL" id="JBHSSE010000016">
    <property type="protein sequence ID" value="MFC6201694.1"/>
    <property type="molecule type" value="Genomic_DNA"/>
</dbReference>
<evidence type="ECO:0000256" key="1">
    <source>
        <dbReference type="SAM" id="Phobius"/>
    </source>
</evidence>
<organism evidence="2 3">
    <name type="scientific">Lactiplantibacillus nangangensis</name>
    <dbReference type="NCBI Taxonomy" id="2559917"/>
    <lineage>
        <taxon>Bacteria</taxon>
        <taxon>Bacillati</taxon>
        <taxon>Bacillota</taxon>
        <taxon>Bacilli</taxon>
        <taxon>Lactobacillales</taxon>
        <taxon>Lactobacillaceae</taxon>
        <taxon>Lactiplantibacillus</taxon>
    </lineage>
</organism>
<protein>
    <submittedName>
        <fullName evidence="2">Uncharacterized protein</fullName>
    </submittedName>
</protein>
<reference evidence="3" key="1">
    <citation type="journal article" date="2019" name="Int. J. Syst. Evol. Microbiol.">
        <title>The Global Catalogue of Microorganisms (GCM) 10K type strain sequencing project: providing services to taxonomists for standard genome sequencing and annotation.</title>
        <authorList>
            <consortium name="The Broad Institute Genomics Platform"/>
            <consortium name="The Broad Institute Genome Sequencing Center for Infectious Disease"/>
            <person name="Wu L."/>
            <person name="Ma J."/>
        </authorList>
    </citation>
    <scope>NUCLEOTIDE SEQUENCE [LARGE SCALE GENOMIC DNA]</scope>
    <source>
        <strain evidence="3">CCM 8930</strain>
    </source>
</reference>
<keyword evidence="1" id="KW-1133">Transmembrane helix</keyword>
<feature type="transmembrane region" description="Helical" evidence="1">
    <location>
        <begin position="82"/>
        <end position="101"/>
    </location>
</feature>
<dbReference type="Proteomes" id="UP001596171">
    <property type="component" value="Unassembled WGS sequence"/>
</dbReference>
<gene>
    <name evidence="2" type="ORF">ACFP1L_07390</name>
</gene>
<evidence type="ECO:0000313" key="3">
    <source>
        <dbReference type="Proteomes" id="UP001596171"/>
    </source>
</evidence>
<dbReference type="RefSeq" id="WP_137615313.1">
    <property type="nucleotide sequence ID" value="NZ_BJDI01000002.1"/>
</dbReference>